<evidence type="ECO:0000313" key="2">
    <source>
        <dbReference type="Proteomes" id="UP000324629"/>
    </source>
</evidence>
<protein>
    <submittedName>
        <fullName evidence="1">Uncharacterized protein</fullName>
    </submittedName>
</protein>
<reference evidence="1 2" key="1">
    <citation type="journal article" date="2019" name="Gigascience">
        <title>Whole-genome sequence of the oriental lung fluke Paragonimus westermani.</title>
        <authorList>
            <person name="Oey H."/>
            <person name="Zakrzewski M."/>
            <person name="Narain K."/>
            <person name="Devi K.R."/>
            <person name="Agatsuma T."/>
            <person name="Nawaratna S."/>
            <person name="Gobert G.N."/>
            <person name="Jones M.K."/>
            <person name="Ragan M.A."/>
            <person name="McManus D.P."/>
            <person name="Krause L."/>
        </authorList>
    </citation>
    <scope>NUCLEOTIDE SEQUENCE [LARGE SCALE GENOMIC DNA]</scope>
    <source>
        <strain evidence="1 2">IND2009</strain>
    </source>
</reference>
<comment type="caution">
    <text evidence="1">The sequence shown here is derived from an EMBL/GenBank/DDBJ whole genome shotgun (WGS) entry which is preliminary data.</text>
</comment>
<keyword evidence="2" id="KW-1185">Reference proteome</keyword>
<dbReference type="InterPro" id="IPR019819">
    <property type="entry name" value="Carboxylesterase_B_CS"/>
</dbReference>
<dbReference type="PROSITE" id="PS00941">
    <property type="entry name" value="CARBOXYLESTERASE_B_2"/>
    <property type="match status" value="1"/>
</dbReference>
<dbReference type="AlphaFoldDB" id="A0A5J4N683"/>
<proteinExistence type="predicted"/>
<evidence type="ECO:0000313" key="1">
    <source>
        <dbReference type="EMBL" id="KAA3671013.1"/>
    </source>
</evidence>
<dbReference type="InterPro" id="IPR029058">
    <property type="entry name" value="AB_hydrolase_fold"/>
</dbReference>
<dbReference type="SUPFAM" id="SSF53474">
    <property type="entry name" value="alpha/beta-Hydrolases"/>
    <property type="match status" value="1"/>
</dbReference>
<sequence>MDLFSINYTRFPYRPPQSPFQDCPAAKMWHPNTPMSEDCLFLNIWVPTIQPSTEDSATNEKLAVMQADRDSQLHFYLHETAYNYTKDLVSIT</sequence>
<dbReference type="Proteomes" id="UP000324629">
    <property type="component" value="Unassembled WGS sequence"/>
</dbReference>
<organism evidence="1 2">
    <name type="scientific">Paragonimus westermani</name>
    <dbReference type="NCBI Taxonomy" id="34504"/>
    <lineage>
        <taxon>Eukaryota</taxon>
        <taxon>Metazoa</taxon>
        <taxon>Spiralia</taxon>
        <taxon>Lophotrochozoa</taxon>
        <taxon>Platyhelminthes</taxon>
        <taxon>Trematoda</taxon>
        <taxon>Digenea</taxon>
        <taxon>Plagiorchiida</taxon>
        <taxon>Troglotremata</taxon>
        <taxon>Troglotrematidae</taxon>
        <taxon>Paragonimus</taxon>
    </lineage>
</organism>
<name>A0A5J4N683_9TREM</name>
<gene>
    <name evidence="1" type="ORF">DEA37_0012235</name>
</gene>
<accession>A0A5J4N683</accession>
<dbReference type="EMBL" id="QNGE01007505">
    <property type="protein sequence ID" value="KAA3671013.1"/>
    <property type="molecule type" value="Genomic_DNA"/>
</dbReference>
<dbReference type="Gene3D" id="3.40.50.1820">
    <property type="entry name" value="alpha/beta hydrolase"/>
    <property type="match status" value="1"/>
</dbReference>